<feature type="compositionally biased region" description="Basic and acidic residues" evidence="1">
    <location>
        <begin position="117"/>
        <end position="130"/>
    </location>
</feature>
<sequence length="138" mass="15136">MDHVIISQPNRVREAARAVAKVVHLILSLFLHCIVDEFLSRSGLENGGEDSSRALDARTAPSIGSWLLIADLPVPEMDLEVMAFCWSSAFRAIIQSWCTAPTTYGGNALTQLNQEKPANEKNNDHEHEASELPLGVNV</sequence>
<organism evidence="2 3">
    <name type="scientific">Phaseolus coccineus</name>
    <name type="common">Scarlet runner bean</name>
    <name type="synonym">Phaseolus multiflorus</name>
    <dbReference type="NCBI Taxonomy" id="3886"/>
    <lineage>
        <taxon>Eukaryota</taxon>
        <taxon>Viridiplantae</taxon>
        <taxon>Streptophyta</taxon>
        <taxon>Embryophyta</taxon>
        <taxon>Tracheophyta</taxon>
        <taxon>Spermatophyta</taxon>
        <taxon>Magnoliopsida</taxon>
        <taxon>eudicotyledons</taxon>
        <taxon>Gunneridae</taxon>
        <taxon>Pentapetalae</taxon>
        <taxon>rosids</taxon>
        <taxon>fabids</taxon>
        <taxon>Fabales</taxon>
        <taxon>Fabaceae</taxon>
        <taxon>Papilionoideae</taxon>
        <taxon>50 kb inversion clade</taxon>
        <taxon>NPAAA clade</taxon>
        <taxon>indigoferoid/millettioid clade</taxon>
        <taxon>Phaseoleae</taxon>
        <taxon>Phaseolus</taxon>
    </lineage>
</organism>
<proteinExistence type="predicted"/>
<name>A0AAN9RNR7_PHACN</name>
<keyword evidence="3" id="KW-1185">Reference proteome</keyword>
<gene>
    <name evidence="2" type="ORF">VNO80_04460</name>
</gene>
<reference evidence="2 3" key="1">
    <citation type="submission" date="2024-01" db="EMBL/GenBank/DDBJ databases">
        <title>The genomes of 5 underutilized Papilionoideae crops provide insights into root nodulation and disease resistanc.</title>
        <authorList>
            <person name="Jiang F."/>
        </authorList>
    </citation>
    <scope>NUCLEOTIDE SEQUENCE [LARGE SCALE GENOMIC DNA]</scope>
    <source>
        <strain evidence="2">JINMINGXINNONG_FW02</strain>
        <tissue evidence="2">Leaves</tissue>
    </source>
</reference>
<dbReference type="Proteomes" id="UP001374584">
    <property type="component" value="Unassembled WGS sequence"/>
</dbReference>
<dbReference type="EMBL" id="JAYMYR010000002">
    <property type="protein sequence ID" value="KAK7379009.1"/>
    <property type="molecule type" value="Genomic_DNA"/>
</dbReference>
<feature type="region of interest" description="Disordered" evidence="1">
    <location>
        <begin position="117"/>
        <end position="138"/>
    </location>
</feature>
<comment type="caution">
    <text evidence="2">The sequence shown here is derived from an EMBL/GenBank/DDBJ whole genome shotgun (WGS) entry which is preliminary data.</text>
</comment>
<evidence type="ECO:0000313" key="3">
    <source>
        <dbReference type="Proteomes" id="UP001374584"/>
    </source>
</evidence>
<dbReference type="AlphaFoldDB" id="A0AAN9RNR7"/>
<evidence type="ECO:0000256" key="1">
    <source>
        <dbReference type="SAM" id="MobiDB-lite"/>
    </source>
</evidence>
<protein>
    <submittedName>
        <fullName evidence="2">Uncharacterized protein</fullName>
    </submittedName>
</protein>
<evidence type="ECO:0000313" key="2">
    <source>
        <dbReference type="EMBL" id="KAK7379009.1"/>
    </source>
</evidence>
<accession>A0AAN9RNR7</accession>